<feature type="region of interest" description="Disordered" evidence="5">
    <location>
        <begin position="444"/>
        <end position="467"/>
    </location>
</feature>
<feature type="region of interest" description="Disordered" evidence="5">
    <location>
        <begin position="1580"/>
        <end position="1622"/>
    </location>
</feature>
<dbReference type="InterPro" id="IPR020422">
    <property type="entry name" value="TYR_PHOSPHATASE_DUAL_dom"/>
</dbReference>
<keyword evidence="4" id="KW-0904">Protein phosphatase</keyword>
<feature type="compositionally biased region" description="Low complexity" evidence="5">
    <location>
        <begin position="815"/>
        <end position="832"/>
    </location>
</feature>
<feature type="domain" description="Tyrosine-protein phosphatase" evidence="7">
    <location>
        <begin position="1328"/>
        <end position="1477"/>
    </location>
</feature>
<evidence type="ECO:0000259" key="8">
    <source>
        <dbReference type="PROSITE" id="PS50056"/>
    </source>
</evidence>
<dbReference type="InterPro" id="IPR000340">
    <property type="entry name" value="Dual-sp_phosphatase_cat-dom"/>
</dbReference>
<proteinExistence type="inferred from homology"/>
<dbReference type="SUPFAM" id="SSF52799">
    <property type="entry name" value="(Phosphotyrosine protein) phosphatases II"/>
    <property type="match status" value="1"/>
</dbReference>
<feature type="compositionally biased region" description="Acidic residues" evidence="5">
    <location>
        <begin position="512"/>
        <end position="522"/>
    </location>
</feature>
<evidence type="ECO:0000259" key="7">
    <source>
        <dbReference type="PROSITE" id="PS50054"/>
    </source>
</evidence>
<evidence type="ECO:0000256" key="2">
    <source>
        <dbReference type="ARBA" id="ARBA00013064"/>
    </source>
</evidence>
<evidence type="ECO:0000256" key="4">
    <source>
        <dbReference type="ARBA" id="ARBA00022912"/>
    </source>
</evidence>
<evidence type="ECO:0000259" key="9">
    <source>
        <dbReference type="PROSITE" id="PS50206"/>
    </source>
</evidence>
<dbReference type="CDD" id="cd14498">
    <property type="entry name" value="DSP"/>
    <property type="match status" value="1"/>
</dbReference>
<feature type="region of interest" description="Disordered" evidence="5">
    <location>
        <begin position="1298"/>
        <end position="1321"/>
    </location>
</feature>
<feature type="domain" description="Rhodanese" evidence="9">
    <location>
        <begin position="861"/>
        <end position="1017"/>
    </location>
</feature>
<dbReference type="GO" id="GO:0004725">
    <property type="term" value="F:protein tyrosine phosphatase activity"/>
    <property type="evidence" value="ECO:0007669"/>
    <property type="project" value="UniProtKB-EC"/>
</dbReference>
<feature type="region of interest" description="Disordered" evidence="5">
    <location>
        <begin position="903"/>
        <end position="923"/>
    </location>
</feature>
<evidence type="ECO:0000256" key="1">
    <source>
        <dbReference type="ARBA" id="ARBA00008601"/>
    </source>
</evidence>
<dbReference type="Proteomes" id="UP000629468">
    <property type="component" value="Unassembled WGS sequence"/>
</dbReference>
<feature type="compositionally biased region" description="Polar residues" evidence="5">
    <location>
        <begin position="903"/>
        <end position="917"/>
    </location>
</feature>
<feature type="region of interest" description="Disordered" evidence="5">
    <location>
        <begin position="669"/>
        <end position="698"/>
    </location>
</feature>
<feature type="compositionally biased region" description="Pro residues" evidence="5">
    <location>
        <begin position="1306"/>
        <end position="1317"/>
    </location>
</feature>
<dbReference type="EC" id="3.1.3.48" evidence="2"/>
<dbReference type="Pfam" id="PF00782">
    <property type="entry name" value="DSPc"/>
    <property type="match status" value="1"/>
</dbReference>
<feature type="region of interest" description="Disordered" evidence="5">
    <location>
        <begin position="1060"/>
        <end position="1112"/>
    </location>
</feature>
<feature type="domain" description="Tyrosine specific protein phosphatases" evidence="8">
    <location>
        <begin position="1394"/>
        <end position="1458"/>
    </location>
</feature>
<feature type="signal peptide" evidence="6">
    <location>
        <begin position="1"/>
        <end position="19"/>
    </location>
</feature>
<feature type="chain" id="PRO_5034996280" description="protein-tyrosine-phosphatase" evidence="6">
    <location>
        <begin position="20"/>
        <end position="1622"/>
    </location>
</feature>
<dbReference type="FunFam" id="3.90.190.10:FF:000120">
    <property type="entry name" value="MAP kinase phosphatase, putative"/>
    <property type="match status" value="1"/>
</dbReference>
<dbReference type="GO" id="GO:0043409">
    <property type="term" value="P:negative regulation of MAPK cascade"/>
    <property type="evidence" value="ECO:0007669"/>
    <property type="project" value="TreeGrafter"/>
</dbReference>
<comment type="caution">
    <text evidence="10">The sequence shown here is derived from an EMBL/GenBank/DDBJ whole genome shotgun (WGS) entry which is preliminary data.</text>
</comment>
<keyword evidence="3" id="KW-0378">Hydrolase</keyword>
<feature type="compositionally biased region" description="Polar residues" evidence="5">
    <location>
        <begin position="669"/>
        <end position="685"/>
    </location>
</feature>
<dbReference type="EMBL" id="JABXXO010000016">
    <property type="protein sequence ID" value="KAF7759948.1"/>
    <property type="molecule type" value="Genomic_DNA"/>
</dbReference>
<dbReference type="PROSITE" id="PS50054">
    <property type="entry name" value="TYR_PHOSPHATASE_DUAL"/>
    <property type="match status" value="1"/>
</dbReference>
<dbReference type="PANTHER" id="PTHR10159">
    <property type="entry name" value="DUAL SPECIFICITY PROTEIN PHOSPHATASE"/>
    <property type="match status" value="1"/>
</dbReference>
<dbReference type="Gene3D" id="3.40.250.10">
    <property type="entry name" value="Rhodanese-like domain"/>
    <property type="match status" value="1"/>
</dbReference>
<feature type="compositionally biased region" description="Basic and acidic residues" evidence="5">
    <location>
        <begin position="1611"/>
        <end position="1622"/>
    </location>
</feature>
<dbReference type="SUPFAM" id="SSF52821">
    <property type="entry name" value="Rhodanese/Cell cycle control phosphatase"/>
    <property type="match status" value="1"/>
</dbReference>
<organism evidence="10 11">
    <name type="scientific">Agaricus bisporus var. burnettii</name>
    <dbReference type="NCBI Taxonomy" id="192524"/>
    <lineage>
        <taxon>Eukaryota</taxon>
        <taxon>Fungi</taxon>
        <taxon>Dikarya</taxon>
        <taxon>Basidiomycota</taxon>
        <taxon>Agaricomycotina</taxon>
        <taxon>Agaricomycetes</taxon>
        <taxon>Agaricomycetidae</taxon>
        <taxon>Agaricales</taxon>
        <taxon>Agaricineae</taxon>
        <taxon>Agaricaceae</taxon>
        <taxon>Agaricus</taxon>
    </lineage>
</organism>
<feature type="compositionally biased region" description="Low complexity" evidence="5">
    <location>
        <begin position="523"/>
        <end position="535"/>
    </location>
</feature>
<dbReference type="InterPro" id="IPR018803">
    <property type="entry name" value="Ish1/Msc1-like"/>
</dbReference>
<dbReference type="InterPro" id="IPR001763">
    <property type="entry name" value="Rhodanese-like_dom"/>
</dbReference>
<dbReference type="Gene3D" id="3.90.190.10">
    <property type="entry name" value="Protein tyrosine phosphatase superfamily"/>
    <property type="match status" value="1"/>
</dbReference>
<feature type="region of interest" description="Disordered" evidence="5">
    <location>
        <begin position="795"/>
        <end position="845"/>
    </location>
</feature>
<feature type="compositionally biased region" description="Low complexity" evidence="5">
    <location>
        <begin position="1064"/>
        <end position="1085"/>
    </location>
</feature>
<dbReference type="PROSITE" id="PS50206">
    <property type="entry name" value="RHODANESE_3"/>
    <property type="match status" value="1"/>
</dbReference>
<comment type="similarity">
    <text evidence="1">Belongs to the protein-tyrosine phosphatase family. Non-receptor class dual specificity subfamily.</text>
</comment>
<feature type="compositionally biased region" description="Polar residues" evidence="5">
    <location>
        <begin position="1099"/>
        <end position="1110"/>
    </location>
</feature>
<dbReference type="InterPro" id="IPR029021">
    <property type="entry name" value="Prot-tyrosine_phosphatase-like"/>
</dbReference>
<dbReference type="InterPro" id="IPR000387">
    <property type="entry name" value="Tyr_Pase_dom"/>
</dbReference>
<protein>
    <recommendedName>
        <fullName evidence="2">protein-tyrosine-phosphatase</fullName>
        <ecNumber evidence="2">3.1.3.48</ecNumber>
    </recommendedName>
</protein>
<keyword evidence="6" id="KW-0732">Signal</keyword>
<evidence type="ECO:0000256" key="3">
    <source>
        <dbReference type="ARBA" id="ARBA00022801"/>
    </source>
</evidence>
<dbReference type="GO" id="GO:0005737">
    <property type="term" value="C:cytoplasm"/>
    <property type="evidence" value="ECO:0007669"/>
    <property type="project" value="TreeGrafter"/>
</dbReference>
<dbReference type="Pfam" id="PF10281">
    <property type="entry name" value="Ish1"/>
    <property type="match status" value="5"/>
</dbReference>
<reference evidence="10 11" key="1">
    <citation type="journal article" name="Sci. Rep.">
        <title>Telomere-to-telomere assembled and centromere annotated genomes of the two main subspecies of the button mushroom Agaricus bisporus reveal especially polymorphic chromosome ends.</title>
        <authorList>
            <person name="Sonnenberg A.S.M."/>
            <person name="Sedaghat-Telgerd N."/>
            <person name="Lavrijssen B."/>
            <person name="Ohm R.A."/>
            <person name="Hendrickx P.M."/>
            <person name="Scholtmeijer K."/>
            <person name="Baars J.J.P."/>
            <person name="van Peer A."/>
        </authorList>
    </citation>
    <scope>NUCLEOTIDE SEQUENCE [LARGE SCALE GENOMIC DNA]</scope>
    <source>
        <strain evidence="10 11">H119_p4</strain>
    </source>
</reference>
<evidence type="ECO:0000256" key="6">
    <source>
        <dbReference type="SAM" id="SignalP"/>
    </source>
</evidence>
<dbReference type="PANTHER" id="PTHR10159:SF530">
    <property type="entry name" value="DUAL SPECIFICITY PROTEIN PHOSPHATASE DDB_G0271350-RELATED"/>
    <property type="match status" value="1"/>
</dbReference>
<dbReference type="InterPro" id="IPR036873">
    <property type="entry name" value="Rhodanese-like_dom_sf"/>
</dbReference>
<feature type="region of interest" description="Disordered" evidence="5">
    <location>
        <begin position="1483"/>
        <end position="1505"/>
    </location>
</feature>
<sequence length="1622" mass="176243">MRPSTIFLSTLALAAAAVATSGSQPAFASWSPEQLSDWLNEHQISVPKHAKSSASDLQNLVAENWYSASAWTEDQYKNAQKTFSDVQDTSFETWDESRLREFLLRQGIVAPKGNREQLALLAKSQYKGYEAAAKSYSATAGSASAEASRTVESYASKASAAIAQLETDATRAIDRSKDYVFSTWDDNRLRSYLESKGLIKTSAEKKRDELLAIAEDYYNKASTPVWEAWSDSYMHDWLVSHDVIKSDFEKNRDKLRAQLESYYYTPADRVWTTWSDSELRGWLIKHGYVRSDTQISRDKMLKMVEENYLSVKDTVLSAWSDNQLRQWLIDNGYIRSDAEVKRDELVKLANEKFNDAWAKTASYLTWPDARLRAYLRERGVAENELPTNRSGLLQETRVRWVQAQGRAEAIVGKIRDIVNEGVGKAEDALYNIFNILNSKVYHGSEEASRVQEEETSELKGKKAEMEDRVGEKAEKVKAEFVVSRDVIKYSFELMHPPRQRPLNRASSSSDSAFDDGDPDDELLQLSSSDSSAGPSPTIPKLTLGPNGDFVDEISKELAELGQLRKSVQTNLRLRPIRSKGKLPKLDVDELGIRMPGAFPMSARLKDELDAESPAASDSPTLGVRATFATNSTPVPLATTAQTKPMRETALTDETAQAVEVMSLQVQNVSSPHFPPTISSSTNAIPTGSKPKLKHKIKGPPPALVLTHSATSTSQSDDSHNLPDSATEGELILPDRHPVVQVTSDDCQVPLTLTTDPLPLSATSPTSSIVSSYFTPAGDTPITSAFIGAYYTSPVSPNSELDREESSSANTAATLSPAAVPSSTVPSSFSTSPGFAPKPINHKPRPIPAAELYTRLMGGARGQPRPLVIDTRAPAAHVANRIRGSVNIAIPSLILKRCKKLTASGTNTDLNPSPNAPQTGGGKGGFQSLESLRQFVVGEKAKSEWSKMLWSLHRTDDVKGADTLAWDGDIVVCDAEMEQEAGGTAWILMDVLLALTRRHGGRVDYLEGGIMKGVKDTELEKLIDFGPMGSTVEEEPSAVAGGRKFSAGGLFQLDTKKKPSDIEISSTLSSSSTSLSSNPTSPAPLSMPHSPINVIPPPLNSSSISKPTNDSLPKPLTSIPVHVIHEMDDELDFVPSPPPSSLIFRPCALPQIVPPTGGLRGKRPSVPNLRKIDTTSAEHLNPHPPKLSLRTKPIRSATLAVPPRLTLPGLHSPASPSHLNLAYSNHSPPASARYTGSFGIGEGGNFGSTPYYTPPHTPKAISSFHGGSMSAHPSLHGGHSSIFGYNSGADLNPGLQVGERFRDRDYPPSPSTARPEPPSTESEAVPVFAISTILPNFLFLGPELTEPSHVEELRELGVKRILNIALECNEDDFGLNLKEKFRYVKIPMRDTVEEENVQKGVRQACEMLDDARLHSAPTYVHCKAGKSRSVTAVMAYLIHANHWTLSRAYAFVLERRKGISPNIGFVSELMSFEEQELGGKSIGVQSNSMGGENGEGSNGTGEDASFGMNLRRGGHVRESLPPMESFSSSAVANNSGNVSLGGNNGVAGLGGPISAGGIQLQRVLVGDQAQEMEVKDASGRYRHARRAPVDENTLQPLRRVSKAGLESSAFEEVPRGGKERGRE</sequence>
<evidence type="ECO:0000313" key="10">
    <source>
        <dbReference type="EMBL" id="KAF7759948.1"/>
    </source>
</evidence>
<feature type="region of interest" description="Disordered" evidence="5">
    <location>
        <begin position="497"/>
        <end position="545"/>
    </location>
</feature>
<evidence type="ECO:0000256" key="5">
    <source>
        <dbReference type="SAM" id="MobiDB-lite"/>
    </source>
</evidence>
<dbReference type="SMART" id="SM00195">
    <property type="entry name" value="DSPc"/>
    <property type="match status" value="1"/>
</dbReference>
<dbReference type="PROSITE" id="PS50056">
    <property type="entry name" value="TYR_PHOSPHATASE_2"/>
    <property type="match status" value="1"/>
</dbReference>
<name>A0A8H7C0N3_AGABI</name>
<gene>
    <name evidence="10" type="ORF">Agabi119p4_11643</name>
</gene>
<evidence type="ECO:0000313" key="11">
    <source>
        <dbReference type="Proteomes" id="UP000629468"/>
    </source>
</evidence>
<accession>A0A8H7C0N3</accession>